<dbReference type="InterPro" id="IPR050492">
    <property type="entry name" value="Bact_metal-bind_prot9"/>
</dbReference>
<dbReference type="InterPro" id="IPR022435">
    <property type="entry name" value="Surface-anchored_actinobac"/>
</dbReference>
<dbReference type="InterPro" id="IPR006127">
    <property type="entry name" value="ZnuA-like"/>
</dbReference>
<feature type="region of interest" description="Disordered" evidence="6">
    <location>
        <begin position="307"/>
        <end position="334"/>
    </location>
</feature>
<sequence length="570" mass="59344">MSTPLTRRRLTRRTMLGAGAAGALTAAIALPGRSSGTVDAHGLSIITTTGILADLARHVVGADGRVTSLVPEGGDPHSYEPTPRAVRDVAHADLALSNYLMLEEQSLIRMIDANLAPGVRHLALAEEASQHGAEVIPLVESRSLDTVWLGLRVSGAPGGDATADGSAAGGADGKRPADRLATTRLSLIGADGPGDLHGYITGTFGQPQSVFDSSDGAGARSDAIDLPLDAHTHMSWAFTEPGVYRARFAAVFAGGSVGGAVRAEGELVIAAGTDPSTIPGREGARIIDAGHADLTADLTGQRLVLRVDAPTGSGDRGTGGDRGADGDAPAGSAAHATEDLPLDSVVVHVPPKALLPIPSDPAFRFIGRPGTDVYQLPQAVLGRHVHGEIDPHLWQDVTNAQAYVEVIRDAAVGLDPEHAAAHRARAAEYLRELDEVDAYVQRSIDSIPQRRRHLVTTHDAYGYLAHRYGLDIAGTVSPSPGQEPSIADRRRLATTLRDLAVPAVFIEQGAGPASRSLRDAAEIAGVEVRPIWGDALTPGVRTYADMMRANADSLARGLGGTPLGTHDLSD</sequence>
<dbReference type="PRINTS" id="PR00690">
    <property type="entry name" value="ADHESNFAMILY"/>
</dbReference>
<dbReference type="GO" id="GO:0030001">
    <property type="term" value="P:metal ion transport"/>
    <property type="evidence" value="ECO:0007669"/>
    <property type="project" value="InterPro"/>
</dbReference>
<dbReference type="SUPFAM" id="SSF53807">
    <property type="entry name" value="Helical backbone' metal receptor"/>
    <property type="match status" value="1"/>
</dbReference>
<dbReference type="NCBIfam" id="TIGR03769">
    <property type="entry name" value="P_ac_wall_RPT"/>
    <property type="match status" value="1"/>
</dbReference>
<dbReference type="PRINTS" id="PR00691">
    <property type="entry name" value="ADHESINB"/>
</dbReference>
<evidence type="ECO:0000256" key="6">
    <source>
        <dbReference type="SAM" id="MobiDB-lite"/>
    </source>
</evidence>
<dbReference type="Proteomes" id="UP000568050">
    <property type="component" value="Unassembled WGS sequence"/>
</dbReference>
<dbReference type="RefSeq" id="WP_343064092.1">
    <property type="nucleotide sequence ID" value="NZ_CBCSFZ010000059.1"/>
</dbReference>
<reference evidence="8 9" key="1">
    <citation type="submission" date="2020-08" db="EMBL/GenBank/DDBJ databases">
        <title>Sequencing the genomes of 1000 actinobacteria strains.</title>
        <authorList>
            <person name="Klenk H.-P."/>
        </authorList>
    </citation>
    <scope>NUCLEOTIDE SEQUENCE [LARGE SCALE GENOMIC DNA]</scope>
    <source>
        <strain evidence="8 9">DSM 23040</strain>
    </source>
</reference>
<feature type="signal peptide" evidence="7">
    <location>
        <begin position="1"/>
        <end position="29"/>
    </location>
</feature>
<evidence type="ECO:0000256" key="7">
    <source>
        <dbReference type="SAM" id="SignalP"/>
    </source>
</evidence>
<evidence type="ECO:0000256" key="5">
    <source>
        <dbReference type="RuleBase" id="RU003512"/>
    </source>
</evidence>
<organism evidence="8 9">
    <name type="scientific">Helcobacillus massiliensis</name>
    <dbReference type="NCBI Taxonomy" id="521392"/>
    <lineage>
        <taxon>Bacteria</taxon>
        <taxon>Bacillati</taxon>
        <taxon>Actinomycetota</taxon>
        <taxon>Actinomycetes</taxon>
        <taxon>Micrococcales</taxon>
        <taxon>Dermabacteraceae</taxon>
        <taxon>Helcobacillus</taxon>
    </lineage>
</organism>
<keyword evidence="2 5" id="KW-0813">Transport</keyword>
<comment type="caution">
    <text evidence="8">The sequence shown here is derived from an EMBL/GenBank/DDBJ whole genome shotgun (WGS) entry which is preliminary data.</text>
</comment>
<dbReference type="EMBL" id="JACHWP010000013">
    <property type="protein sequence ID" value="MBB3023826.1"/>
    <property type="molecule type" value="Genomic_DNA"/>
</dbReference>
<evidence type="ECO:0000256" key="2">
    <source>
        <dbReference type="ARBA" id="ARBA00022448"/>
    </source>
</evidence>
<dbReference type="InterPro" id="IPR006311">
    <property type="entry name" value="TAT_signal"/>
</dbReference>
<comment type="similarity">
    <text evidence="5">Belongs to the bacterial solute-binding protein 9 family.</text>
</comment>
<evidence type="ECO:0000256" key="1">
    <source>
        <dbReference type="ARBA" id="ARBA00004196"/>
    </source>
</evidence>
<keyword evidence="3" id="KW-0479">Metal-binding</keyword>
<dbReference type="Gene3D" id="3.40.50.1980">
    <property type="entry name" value="Nitrogenase molybdenum iron protein domain"/>
    <property type="match status" value="3"/>
</dbReference>
<dbReference type="Pfam" id="PF01297">
    <property type="entry name" value="ZnuA"/>
    <property type="match status" value="2"/>
</dbReference>
<name>A0A839R357_9MICO</name>
<keyword evidence="4 7" id="KW-0732">Signal</keyword>
<keyword evidence="9" id="KW-1185">Reference proteome</keyword>
<dbReference type="GO" id="GO:0007155">
    <property type="term" value="P:cell adhesion"/>
    <property type="evidence" value="ECO:0007669"/>
    <property type="project" value="InterPro"/>
</dbReference>
<dbReference type="PANTHER" id="PTHR42953:SF1">
    <property type="entry name" value="METAL-BINDING PROTEIN HI_0362-RELATED"/>
    <property type="match status" value="1"/>
</dbReference>
<protein>
    <submittedName>
        <fullName evidence="8">Surface-anchored protein</fullName>
    </submittedName>
</protein>
<accession>A0A839R357</accession>
<dbReference type="GO" id="GO:0046872">
    <property type="term" value="F:metal ion binding"/>
    <property type="evidence" value="ECO:0007669"/>
    <property type="project" value="UniProtKB-KW"/>
</dbReference>
<dbReference type="GO" id="GO:0030313">
    <property type="term" value="C:cell envelope"/>
    <property type="evidence" value="ECO:0007669"/>
    <property type="project" value="UniProtKB-SubCell"/>
</dbReference>
<evidence type="ECO:0000313" key="8">
    <source>
        <dbReference type="EMBL" id="MBB3023826.1"/>
    </source>
</evidence>
<dbReference type="PROSITE" id="PS51318">
    <property type="entry name" value="TAT"/>
    <property type="match status" value="1"/>
</dbReference>
<evidence type="ECO:0000313" key="9">
    <source>
        <dbReference type="Proteomes" id="UP000568050"/>
    </source>
</evidence>
<dbReference type="InterPro" id="IPR006128">
    <property type="entry name" value="Lipoprotein_PsaA-like"/>
</dbReference>
<gene>
    <name evidence="8" type="ORF">FHX50_002129</name>
</gene>
<proteinExistence type="inferred from homology"/>
<dbReference type="PANTHER" id="PTHR42953">
    <property type="entry name" value="HIGH-AFFINITY ZINC UPTAKE SYSTEM PROTEIN ZNUA-RELATED"/>
    <property type="match status" value="1"/>
</dbReference>
<dbReference type="NCBIfam" id="NF038134">
    <property type="entry name" value="choice_anch_M"/>
    <property type="match status" value="1"/>
</dbReference>
<dbReference type="InterPro" id="IPR006129">
    <property type="entry name" value="AdhesinB"/>
</dbReference>
<evidence type="ECO:0000256" key="4">
    <source>
        <dbReference type="ARBA" id="ARBA00022729"/>
    </source>
</evidence>
<feature type="chain" id="PRO_5038801527" evidence="7">
    <location>
        <begin position="30"/>
        <end position="570"/>
    </location>
</feature>
<evidence type="ECO:0000256" key="3">
    <source>
        <dbReference type="ARBA" id="ARBA00022723"/>
    </source>
</evidence>
<dbReference type="AlphaFoldDB" id="A0A839R357"/>
<comment type="subcellular location">
    <subcellularLocation>
        <location evidence="1">Cell envelope</location>
    </subcellularLocation>
</comment>